<dbReference type="SUPFAM" id="SSF53448">
    <property type="entry name" value="Nucleotide-diphospho-sugar transferases"/>
    <property type="match status" value="1"/>
</dbReference>
<dbReference type="InterPro" id="IPR059123">
    <property type="entry name" value="StrF_dom"/>
</dbReference>
<dbReference type="Pfam" id="PF13712">
    <property type="entry name" value="Glyco_tranf_2_5"/>
    <property type="match status" value="1"/>
</dbReference>
<keyword evidence="2" id="KW-0808">Transferase</keyword>
<dbReference type="Proteomes" id="UP000199627">
    <property type="component" value="Unassembled WGS sequence"/>
</dbReference>
<dbReference type="GO" id="GO:0016740">
    <property type="term" value="F:transferase activity"/>
    <property type="evidence" value="ECO:0007669"/>
    <property type="project" value="UniProtKB-KW"/>
</dbReference>
<evidence type="ECO:0000313" key="3">
    <source>
        <dbReference type="Proteomes" id="UP000199627"/>
    </source>
</evidence>
<proteinExistence type="predicted"/>
<dbReference type="STRING" id="311333.SAMN05421664_1286"/>
<protein>
    <submittedName>
        <fullName evidence="2">Glycosyltransferase like family protein</fullName>
    </submittedName>
</protein>
<organism evidence="2 3">
    <name type="scientific">Chryseobacterium soldanellicola</name>
    <dbReference type="NCBI Taxonomy" id="311333"/>
    <lineage>
        <taxon>Bacteria</taxon>
        <taxon>Pseudomonadati</taxon>
        <taxon>Bacteroidota</taxon>
        <taxon>Flavobacteriia</taxon>
        <taxon>Flavobacteriales</taxon>
        <taxon>Weeksellaceae</taxon>
        <taxon>Chryseobacterium group</taxon>
        <taxon>Chryseobacterium</taxon>
    </lineage>
</organism>
<sequence length="294" mass="34158">MNLHKMISIIISSYLPQYFSALEENISGSIGVAYEIIKIDNPGLMGICKAYNQGAKKAKYENLLFIHEDLLFRTQNWGKNLLNHLNQSDTGIIGVAGSSYVPYAPSSWTVSDKYNFVNIIQGNKENKDSFLIHTTKNNRNKVFAVDGVFIAIKKEKFAGYLFNEDLLKGFHGYDLEFSLRVSKKFQNYVVDDILIEHFSKGNLDKTWMDTNIVVKQNTGTDFQKNIDSQTEKKVFLGFLHNYFKYYPINRKTIIFTLKFYPKKLNFKDHFTIVKKYFNYIKYSKNLNKNTKTDI</sequence>
<accession>A0A1H1A6V4</accession>
<dbReference type="EMBL" id="FNKL01000002">
    <property type="protein sequence ID" value="SDQ35438.1"/>
    <property type="molecule type" value="Genomic_DNA"/>
</dbReference>
<evidence type="ECO:0000259" key="1">
    <source>
        <dbReference type="Pfam" id="PF13712"/>
    </source>
</evidence>
<name>A0A1H1A6V4_9FLAO</name>
<keyword evidence="3" id="KW-1185">Reference proteome</keyword>
<reference evidence="3" key="1">
    <citation type="submission" date="2016-10" db="EMBL/GenBank/DDBJ databases">
        <authorList>
            <person name="Varghese N."/>
            <person name="Submissions S."/>
        </authorList>
    </citation>
    <scope>NUCLEOTIDE SEQUENCE [LARGE SCALE GENOMIC DNA]</scope>
    <source>
        <strain evidence="3">DSM 17072</strain>
    </source>
</reference>
<dbReference type="CDD" id="cd00761">
    <property type="entry name" value="Glyco_tranf_GTA_type"/>
    <property type="match status" value="1"/>
</dbReference>
<evidence type="ECO:0000313" key="2">
    <source>
        <dbReference type="EMBL" id="SDQ35438.1"/>
    </source>
</evidence>
<feature type="domain" description="Streptomycin biosynthesis protein StrF" evidence="1">
    <location>
        <begin position="24"/>
        <end position="212"/>
    </location>
</feature>
<dbReference type="InterPro" id="IPR029044">
    <property type="entry name" value="Nucleotide-diphossugar_trans"/>
</dbReference>
<dbReference type="AlphaFoldDB" id="A0A1H1A6V4"/>
<dbReference type="Gene3D" id="3.90.550.10">
    <property type="entry name" value="Spore Coat Polysaccharide Biosynthesis Protein SpsA, Chain A"/>
    <property type="match status" value="1"/>
</dbReference>
<gene>
    <name evidence="2" type="ORF">SAMN05421664_1286</name>
</gene>